<dbReference type="InterPro" id="IPR043441">
    <property type="entry name" value="Tjap1/BEGAIN"/>
</dbReference>
<evidence type="ECO:0000256" key="4">
    <source>
        <dbReference type="SAM" id="Coils"/>
    </source>
</evidence>
<keyword evidence="4" id="KW-0175">Coiled coil</keyword>
<feature type="non-terminal residue" evidence="6">
    <location>
        <position position="372"/>
    </location>
</feature>
<gene>
    <name evidence="6" type="ORF">EGW08_004575</name>
</gene>
<feature type="region of interest" description="Disordered" evidence="5">
    <location>
        <begin position="333"/>
        <end position="372"/>
    </location>
</feature>
<comment type="caution">
    <text evidence="6">The sequence shown here is derived from an EMBL/GenBank/DDBJ whole genome shotgun (WGS) entry which is preliminary data.</text>
</comment>
<dbReference type="Proteomes" id="UP000271974">
    <property type="component" value="Unassembled WGS sequence"/>
</dbReference>
<organism evidence="6 7">
    <name type="scientific">Elysia chlorotica</name>
    <name type="common">Eastern emerald elysia</name>
    <name type="synonym">Sea slug</name>
    <dbReference type="NCBI Taxonomy" id="188477"/>
    <lineage>
        <taxon>Eukaryota</taxon>
        <taxon>Metazoa</taxon>
        <taxon>Spiralia</taxon>
        <taxon>Lophotrochozoa</taxon>
        <taxon>Mollusca</taxon>
        <taxon>Gastropoda</taxon>
        <taxon>Heterobranchia</taxon>
        <taxon>Euthyneura</taxon>
        <taxon>Panpulmonata</taxon>
        <taxon>Sacoglossa</taxon>
        <taxon>Placobranchoidea</taxon>
        <taxon>Plakobranchidae</taxon>
        <taxon>Elysia</taxon>
    </lineage>
</organism>
<dbReference type="EMBL" id="RQTK01000104">
    <property type="protein sequence ID" value="RUS87652.1"/>
    <property type="molecule type" value="Genomic_DNA"/>
</dbReference>
<dbReference type="OrthoDB" id="10068192at2759"/>
<comment type="subcellular location">
    <subcellularLocation>
        <location evidence="1">Membrane</location>
        <topology evidence="1">Peripheral membrane protein</topology>
    </subcellularLocation>
</comment>
<feature type="coiled-coil region" evidence="4">
    <location>
        <begin position="74"/>
        <end position="161"/>
    </location>
</feature>
<keyword evidence="7" id="KW-1185">Reference proteome</keyword>
<dbReference type="PANTHER" id="PTHR28664">
    <property type="entry name" value="TIGHT JUNCTION-ASSOCIATED PROTEIN 1"/>
    <property type="match status" value="1"/>
</dbReference>
<evidence type="ECO:0000256" key="1">
    <source>
        <dbReference type="ARBA" id="ARBA00004170"/>
    </source>
</evidence>
<feature type="compositionally biased region" description="Polar residues" evidence="5">
    <location>
        <begin position="347"/>
        <end position="361"/>
    </location>
</feature>
<evidence type="ECO:0008006" key="8">
    <source>
        <dbReference type="Google" id="ProtNLM"/>
    </source>
</evidence>
<dbReference type="PANTHER" id="PTHR28664:SF4">
    <property type="entry name" value="TIGHT JUNCTION-ASSOCIATED PROTEIN 1"/>
    <property type="match status" value="1"/>
</dbReference>
<protein>
    <recommendedName>
        <fullName evidence="8">Brain-enriched guanylate kinase-associated protein</fullName>
    </recommendedName>
</protein>
<dbReference type="STRING" id="188477.A0A3S1BSE2"/>
<evidence type="ECO:0000313" key="6">
    <source>
        <dbReference type="EMBL" id="RUS87652.1"/>
    </source>
</evidence>
<name>A0A3S1BSE2_ELYCH</name>
<dbReference type="AlphaFoldDB" id="A0A3S1BSE2"/>
<accession>A0A3S1BSE2</accession>
<keyword evidence="2" id="KW-0597">Phosphoprotein</keyword>
<dbReference type="GO" id="GO:0016020">
    <property type="term" value="C:membrane"/>
    <property type="evidence" value="ECO:0007669"/>
    <property type="project" value="UniProtKB-SubCell"/>
</dbReference>
<evidence type="ECO:0000256" key="5">
    <source>
        <dbReference type="SAM" id="MobiDB-lite"/>
    </source>
</evidence>
<evidence type="ECO:0000256" key="2">
    <source>
        <dbReference type="ARBA" id="ARBA00022553"/>
    </source>
</evidence>
<proteinExistence type="predicted"/>
<reference evidence="6 7" key="1">
    <citation type="submission" date="2019-01" db="EMBL/GenBank/DDBJ databases">
        <title>A draft genome assembly of the solar-powered sea slug Elysia chlorotica.</title>
        <authorList>
            <person name="Cai H."/>
            <person name="Li Q."/>
            <person name="Fang X."/>
            <person name="Li J."/>
            <person name="Curtis N.E."/>
            <person name="Altenburger A."/>
            <person name="Shibata T."/>
            <person name="Feng M."/>
            <person name="Maeda T."/>
            <person name="Schwartz J.A."/>
            <person name="Shigenobu S."/>
            <person name="Lundholm N."/>
            <person name="Nishiyama T."/>
            <person name="Yang H."/>
            <person name="Hasebe M."/>
            <person name="Li S."/>
            <person name="Pierce S.K."/>
            <person name="Wang J."/>
        </authorList>
    </citation>
    <scope>NUCLEOTIDE SEQUENCE [LARGE SCALE GENOMIC DNA]</scope>
    <source>
        <strain evidence="6">EC2010</strain>
        <tissue evidence="6">Whole organism of an adult</tissue>
    </source>
</reference>
<evidence type="ECO:0000313" key="7">
    <source>
        <dbReference type="Proteomes" id="UP000271974"/>
    </source>
</evidence>
<keyword evidence="3" id="KW-0472">Membrane</keyword>
<sequence>MKPSVCKACGCQCTSCGNESPTYFDLHQQIAELHGQLQRSGSHIASIEHELMDSKQAMDMELIASIEHELMDSKQAMDMELIKTKEDLNRLRERYDRLLESHKRMQKINHDLEDKLLNLVNQFEMDKLSLQKELSTMMNKLVDARMLIKELDEESEKYRMDCNTAVQLLQCKPSDFVAHKLNSLPLDLQERVRQHMSRDQLLAAESANQEGPHGKEGVSRKLIRVPIATFPPTAMVFSLNNENKQSHLPTMYKQQHNPSDAIDSDLRKGYVPMSIIARVLAQKRNRCSYPHMFLCMSCKKDVFHVDEGCQVDLLPSRGSRTVEISAISASQGYVHDSHSRSGRLGQDSMSQDSDESGSLGTQPRVYRLSSGS</sequence>
<evidence type="ECO:0000256" key="3">
    <source>
        <dbReference type="ARBA" id="ARBA00023136"/>
    </source>
</evidence>